<reference evidence="5" key="1">
    <citation type="submission" date="2021-06" db="EMBL/GenBank/DDBJ databases">
        <authorList>
            <person name="Criscuolo A."/>
        </authorList>
    </citation>
    <scope>NUCLEOTIDE SEQUENCE</scope>
    <source>
        <strain evidence="5">CIP111803</strain>
    </source>
</reference>
<dbReference type="PANTHER" id="PTHR34580">
    <property type="match status" value="1"/>
</dbReference>
<feature type="domain" description="WCX" evidence="4">
    <location>
        <begin position="269"/>
        <end position="331"/>
    </location>
</feature>
<dbReference type="Pfam" id="PF19187">
    <property type="entry name" value="HTH_PafC"/>
    <property type="match status" value="1"/>
</dbReference>
<evidence type="ECO:0000313" key="5">
    <source>
        <dbReference type="EMBL" id="CAG7602686.1"/>
    </source>
</evidence>
<dbReference type="EMBL" id="CAJVAP010000005">
    <property type="protein sequence ID" value="CAG7602686.1"/>
    <property type="molecule type" value="Genomic_DNA"/>
</dbReference>
<dbReference type="RefSeq" id="WP_236021840.1">
    <property type="nucleotide sequence ID" value="NZ_CAJVAP010000005.1"/>
</dbReference>
<dbReference type="Pfam" id="PF13280">
    <property type="entry name" value="WYL"/>
    <property type="match status" value="2"/>
</dbReference>
<dbReference type="InterPro" id="IPR051534">
    <property type="entry name" value="CBASS_pafABC_assoc_protein"/>
</dbReference>
<feature type="compositionally biased region" description="Basic and acidic residues" evidence="1">
    <location>
        <begin position="587"/>
        <end position="597"/>
    </location>
</feature>
<dbReference type="InterPro" id="IPR043839">
    <property type="entry name" value="PafC_HTH"/>
</dbReference>
<proteinExistence type="predicted"/>
<dbReference type="PROSITE" id="PS52050">
    <property type="entry name" value="WYL"/>
    <property type="match status" value="2"/>
</dbReference>
<evidence type="ECO:0000259" key="3">
    <source>
        <dbReference type="Pfam" id="PF19187"/>
    </source>
</evidence>
<dbReference type="Pfam" id="PF25583">
    <property type="entry name" value="WCX"/>
    <property type="match status" value="1"/>
</dbReference>
<dbReference type="AlphaFoldDB" id="A0A916JU24"/>
<name>A0A916JU24_9MICO</name>
<comment type="caution">
    <text evidence="5">The sequence shown here is derived from an EMBL/GenBank/DDBJ whole genome shotgun (WGS) entry which is preliminary data.</text>
</comment>
<evidence type="ECO:0000256" key="1">
    <source>
        <dbReference type="SAM" id="MobiDB-lite"/>
    </source>
</evidence>
<feature type="region of interest" description="Disordered" evidence="1">
    <location>
        <begin position="587"/>
        <end position="607"/>
    </location>
</feature>
<sequence>MATVESQRSRIPGERRVFSLVLALVASTQGATKHELLSTVYGYADRYRERGADEALERQFERDKEQLRALGIPLETLDSPLESGNNQLTRYRISKQLMLVPDDIRFTAKELGLLRLAALAWREGSLTAESRRSAMKLEALGAGLDVQHLGIAPRLGISEPAAAPLQRGIDERRVVEFAYQLPDRDTPMARRVAPLRLHRAEGRWHLVAFDLDRDEPRVFLLSRVIGAVRLSVEAFDEGFFAHVDPVIRKLLERRDAQRAIVRVGSGSIAEARLSARAEEPLDPAAGRAGEHELELRTLDLHELATELAGYGDEVSVIAPQELRDAVVTRLRLVRAQHDQVPIDPAAGAAPAPRPPKARAARDVRRQDVLTAPDRVVLLLSLIPYLMEHGDTPLAELARTFDIDAEALRALIEFLGTAGVPGETRTYQDEDLFDIDWEALETDDVVRLTRVVAVDDAPRFSAGERSALIVGLHSLIPLLPEAEGAHARSAAEKLAAVGGGAQAGERGEAISATADPEDERVATIASAIESRRRVAFLYRDLRGNETERIVEPLLLTQASGGWYLRGYCLARGAERNFLLDSMRELRRLAESSDREPTRGAEATVGPSETELPAVLRLRETAVPRAAAFSPRVQGEAQHGWVPAEVLLAHPATAVRLVQTAPADAIVEAPEQARRAVRDWADRALARYDA</sequence>
<evidence type="ECO:0000313" key="6">
    <source>
        <dbReference type="Proteomes" id="UP000693892"/>
    </source>
</evidence>
<dbReference type="InterPro" id="IPR057727">
    <property type="entry name" value="WCX_dom"/>
</dbReference>
<feature type="domain" description="WYL" evidence="2">
    <location>
        <begin position="520"/>
        <end position="585"/>
    </location>
</feature>
<evidence type="ECO:0008006" key="7">
    <source>
        <dbReference type="Google" id="ProtNLM"/>
    </source>
</evidence>
<feature type="domain" description="WYL" evidence="2">
    <location>
        <begin position="163"/>
        <end position="224"/>
    </location>
</feature>
<accession>A0A916JU24</accession>
<feature type="region of interest" description="Disordered" evidence="1">
    <location>
        <begin position="342"/>
        <end position="363"/>
    </location>
</feature>
<evidence type="ECO:0000259" key="2">
    <source>
        <dbReference type="Pfam" id="PF13280"/>
    </source>
</evidence>
<protein>
    <recommendedName>
        <fullName evidence="7">WYL domain-containing protein</fullName>
    </recommendedName>
</protein>
<gene>
    <name evidence="5" type="ORF">LEUCIP111803_00581</name>
</gene>
<dbReference type="PANTHER" id="PTHR34580:SF3">
    <property type="entry name" value="PROTEIN PAFB"/>
    <property type="match status" value="1"/>
</dbReference>
<evidence type="ECO:0000259" key="4">
    <source>
        <dbReference type="Pfam" id="PF25583"/>
    </source>
</evidence>
<keyword evidence="6" id="KW-1185">Reference proteome</keyword>
<organism evidence="5 6">
    <name type="scientific">Leucobacter soli</name>
    <dbReference type="NCBI Taxonomy" id="2812850"/>
    <lineage>
        <taxon>Bacteria</taxon>
        <taxon>Bacillati</taxon>
        <taxon>Actinomycetota</taxon>
        <taxon>Actinomycetes</taxon>
        <taxon>Micrococcales</taxon>
        <taxon>Microbacteriaceae</taxon>
        <taxon>Leucobacter</taxon>
    </lineage>
</organism>
<dbReference type="InterPro" id="IPR026881">
    <property type="entry name" value="WYL_dom"/>
</dbReference>
<feature type="domain" description="PafC HTH" evidence="3">
    <location>
        <begin position="373"/>
        <end position="494"/>
    </location>
</feature>
<dbReference type="Proteomes" id="UP000693892">
    <property type="component" value="Unassembled WGS sequence"/>
</dbReference>